<comment type="caution">
    <text evidence="2">The sequence shown here is derived from an EMBL/GenBank/DDBJ whole genome shotgun (WGS) entry which is preliminary data.</text>
</comment>
<sequence>MTRPQRNLLLILSPPAVLWLVLRSMPWAVGRWIGVAFLVVALVLMFFARDFLIGRYRMRKRNWERAIESFQRFERRLESPTWATLLLPFYLSLYSFDGIAVARNNVAVSLMNLRRLEEAEGWLRSALRRDPLYALAYVNLGTIAALRNDEPGARRELKRAVDLGFSAADAQLLMRKALAEANQAPDK</sequence>
<proteinExistence type="predicted"/>
<dbReference type="RefSeq" id="WP_184332291.1">
    <property type="nucleotide sequence ID" value="NZ_JACHHZ010000003.1"/>
</dbReference>
<accession>A0A841HKE2</accession>
<evidence type="ECO:0000256" key="1">
    <source>
        <dbReference type="SAM" id="Phobius"/>
    </source>
</evidence>
<evidence type="ECO:0000313" key="3">
    <source>
        <dbReference type="Proteomes" id="UP000588068"/>
    </source>
</evidence>
<dbReference type="Gene3D" id="1.25.40.10">
    <property type="entry name" value="Tetratricopeptide repeat domain"/>
    <property type="match status" value="1"/>
</dbReference>
<dbReference type="InterPro" id="IPR011990">
    <property type="entry name" value="TPR-like_helical_dom_sf"/>
</dbReference>
<dbReference type="AlphaFoldDB" id="A0A841HKE2"/>
<dbReference type="EMBL" id="JACHHZ010000003">
    <property type="protein sequence ID" value="MBB6093671.1"/>
    <property type="molecule type" value="Genomic_DNA"/>
</dbReference>
<keyword evidence="1" id="KW-0812">Transmembrane</keyword>
<dbReference type="Proteomes" id="UP000588068">
    <property type="component" value="Unassembled WGS sequence"/>
</dbReference>
<feature type="transmembrane region" description="Helical" evidence="1">
    <location>
        <begin position="33"/>
        <end position="52"/>
    </location>
</feature>
<gene>
    <name evidence="2" type="ORF">HNQ60_002552</name>
</gene>
<keyword evidence="1" id="KW-0472">Membrane</keyword>
<evidence type="ECO:0000313" key="2">
    <source>
        <dbReference type="EMBL" id="MBB6093671.1"/>
    </source>
</evidence>
<protein>
    <submittedName>
        <fullName evidence="2">Tetratricopeptide (TPR) repeat protein</fullName>
    </submittedName>
</protein>
<name>A0A841HKE2_9GAMM</name>
<dbReference type="SUPFAM" id="SSF48452">
    <property type="entry name" value="TPR-like"/>
    <property type="match status" value="1"/>
</dbReference>
<organism evidence="2 3">
    <name type="scientific">Povalibacter uvarum</name>
    <dbReference type="NCBI Taxonomy" id="732238"/>
    <lineage>
        <taxon>Bacteria</taxon>
        <taxon>Pseudomonadati</taxon>
        <taxon>Pseudomonadota</taxon>
        <taxon>Gammaproteobacteria</taxon>
        <taxon>Steroidobacterales</taxon>
        <taxon>Steroidobacteraceae</taxon>
        <taxon>Povalibacter</taxon>
    </lineage>
</organism>
<reference evidence="2 3" key="1">
    <citation type="submission" date="2020-08" db="EMBL/GenBank/DDBJ databases">
        <title>Genomic Encyclopedia of Type Strains, Phase IV (KMG-IV): sequencing the most valuable type-strain genomes for metagenomic binning, comparative biology and taxonomic classification.</title>
        <authorList>
            <person name="Goeker M."/>
        </authorList>
    </citation>
    <scope>NUCLEOTIDE SEQUENCE [LARGE SCALE GENOMIC DNA]</scope>
    <source>
        <strain evidence="2 3">DSM 26723</strain>
    </source>
</reference>
<keyword evidence="3" id="KW-1185">Reference proteome</keyword>
<keyword evidence="1" id="KW-1133">Transmembrane helix</keyword>